<sequence length="91" mass="10015">MDRVSNYPPKFRDQAGVPVLKGNIGVRDVVRALVSRYKTLGDWVTNARRGRAAGSAALSSDERLELARLRRKVTELEVEKGVLLIAAVVIV</sequence>
<evidence type="ECO:0000313" key="2">
    <source>
        <dbReference type="Proteomes" id="UP000053512"/>
    </source>
</evidence>
<name>A0A0W8I1W4_KOCRO</name>
<proteinExistence type="predicted"/>
<protein>
    <recommendedName>
        <fullName evidence="3">Transposase</fullName>
    </recommendedName>
</protein>
<dbReference type="InterPro" id="IPR009057">
    <property type="entry name" value="Homeodomain-like_sf"/>
</dbReference>
<gene>
    <name evidence="1" type="ORF">AVL61_15950</name>
</gene>
<reference evidence="2" key="1">
    <citation type="submission" date="2015-12" db="EMBL/GenBank/DDBJ databases">
        <authorList>
            <person name="Nair G.R."/>
            <person name="Kaur G."/>
            <person name="Mayilraj S."/>
        </authorList>
    </citation>
    <scope>NUCLEOTIDE SEQUENCE [LARGE SCALE GENOMIC DNA]</scope>
    <source>
        <strain evidence="2">CD08_4</strain>
    </source>
</reference>
<evidence type="ECO:0000313" key="1">
    <source>
        <dbReference type="EMBL" id="KUG51731.1"/>
    </source>
</evidence>
<dbReference type="EMBL" id="LQBK01000041">
    <property type="protein sequence ID" value="KUG51731.1"/>
    <property type="molecule type" value="Genomic_DNA"/>
</dbReference>
<dbReference type="SUPFAM" id="SSF46689">
    <property type="entry name" value="Homeodomain-like"/>
    <property type="match status" value="1"/>
</dbReference>
<dbReference type="OrthoDB" id="4426778at2"/>
<dbReference type="RefSeq" id="WP_058875413.1">
    <property type="nucleotide sequence ID" value="NZ_LQBK01000041.1"/>
</dbReference>
<evidence type="ECO:0008006" key="3">
    <source>
        <dbReference type="Google" id="ProtNLM"/>
    </source>
</evidence>
<accession>A0A0W8I1W4</accession>
<organism evidence="1 2">
    <name type="scientific">Kocuria rosea subsp. polaris</name>
    <dbReference type="NCBI Taxonomy" id="136273"/>
    <lineage>
        <taxon>Bacteria</taxon>
        <taxon>Bacillati</taxon>
        <taxon>Actinomycetota</taxon>
        <taxon>Actinomycetes</taxon>
        <taxon>Micrococcales</taxon>
        <taxon>Micrococcaceae</taxon>
        <taxon>Kocuria</taxon>
    </lineage>
</organism>
<dbReference type="AlphaFoldDB" id="A0A0W8I1W4"/>
<dbReference type="Proteomes" id="UP000053512">
    <property type="component" value="Unassembled WGS sequence"/>
</dbReference>
<comment type="caution">
    <text evidence="1">The sequence shown here is derived from an EMBL/GenBank/DDBJ whole genome shotgun (WGS) entry which is preliminary data.</text>
</comment>